<keyword evidence="2" id="KW-1185">Reference proteome</keyword>
<name>A0AC60QN73_IXOPE</name>
<protein>
    <submittedName>
        <fullName evidence="1">Uncharacterized protein</fullName>
    </submittedName>
</protein>
<organism evidence="1 2">
    <name type="scientific">Ixodes persulcatus</name>
    <name type="common">Taiga tick</name>
    <dbReference type="NCBI Taxonomy" id="34615"/>
    <lineage>
        <taxon>Eukaryota</taxon>
        <taxon>Metazoa</taxon>
        <taxon>Ecdysozoa</taxon>
        <taxon>Arthropoda</taxon>
        <taxon>Chelicerata</taxon>
        <taxon>Arachnida</taxon>
        <taxon>Acari</taxon>
        <taxon>Parasitiformes</taxon>
        <taxon>Ixodida</taxon>
        <taxon>Ixodoidea</taxon>
        <taxon>Ixodidae</taxon>
        <taxon>Ixodinae</taxon>
        <taxon>Ixodes</taxon>
    </lineage>
</organism>
<sequence length="176" mass="19212">MDDAGETQATVEVVLPVSSINAFVDKAYETSRLLLEGERVLEAGHVFSCSIKKLAGDCCTFVGFVLQTSALTSDPHELEVTLNARSVGDTSCSCKAGNYKCKHLVAMLLHINARRTFNVLSSTDLPQKWGKGQKKAVSAKYAPRRIVDLPCLEKRTQLPQPQARSLPPPDCQHSRG</sequence>
<comment type="caution">
    <text evidence="1">The sequence shown here is derived from an EMBL/GenBank/DDBJ whole genome shotgun (WGS) entry which is preliminary data.</text>
</comment>
<evidence type="ECO:0000313" key="1">
    <source>
        <dbReference type="EMBL" id="KAG0437275.1"/>
    </source>
</evidence>
<reference evidence="1 2" key="1">
    <citation type="journal article" date="2020" name="Cell">
        <title>Large-Scale Comparative Analyses of Tick Genomes Elucidate Their Genetic Diversity and Vector Capacities.</title>
        <authorList>
            <consortium name="Tick Genome and Microbiome Consortium (TIGMIC)"/>
            <person name="Jia N."/>
            <person name="Wang J."/>
            <person name="Shi W."/>
            <person name="Du L."/>
            <person name="Sun Y."/>
            <person name="Zhan W."/>
            <person name="Jiang J.F."/>
            <person name="Wang Q."/>
            <person name="Zhang B."/>
            <person name="Ji P."/>
            <person name="Bell-Sakyi L."/>
            <person name="Cui X.M."/>
            <person name="Yuan T.T."/>
            <person name="Jiang B.G."/>
            <person name="Yang W.F."/>
            <person name="Lam T.T."/>
            <person name="Chang Q.C."/>
            <person name="Ding S.J."/>
            <person name="Wang X.J."/>
            <person name="Zhu J.G."/>
            <person name="Ruan X.D."/>
            <person name="Zhao L."/>
            <person name="Wei J.T."/>
            <person name="Ye R.Z."/>
            <person name="Que T.C."/>
            <person name="Du C.H."/>
            <person name="Zhou Y.H."/>
            <person name="Cheng J.X."/>
            <person name="Dai P.F."/>
            <person name="Guo W.B."/>
            <person name="Han X.H."/>
            <person name="Huang E.J."/>
            <person name="Li L.F."/>
            <person name="Wei W."/>
            <person name="Gao Y.C."/>
            <person name="Liu J.Z."/>
            <person name="Shao H.Z."/>
            <person name="Wang X."/>
            <person name="Wang C.C."/>
            <person name="Yang T.C."/>
            <person name="Huo Q.B."/>
            <person name="Li W."/>
            <person name="Chen H.Y."/>
            <person name="Chen S.E."/>
            <person name="Zhou L.G."/>
            <person name="Ni X.B."/>
            <person name="Tian J.H."/>
            <person name="Sheng Y."/>
            <person name="Liu T."/>
            <person name="Pan Y.S."/>
            <person name="Xia L.Y."/>
            <person name="Li J."/>
            <person name="Zhao F."/>
            <person name="Cao W.C."/>
        </authorList>
    </citation>
    <scope>NUCLEOTIDE SEQUENCE [LARGE SCALE GENOMIC DNA]</scope>
    <source>
        <strain evidence="1">Iper-2018</strain>
    </source>
</reference>
<proteinExistence type="predicted"/>
<gene>
    <name evidence="1" type="ORF">HPB47_017516</name>
</gene>
<accession>A0AC60QN73</accession>
<evidence type="ECO:0000313" key="2">
    <source>
        <dbReference type="Proteomes" id="UP000805193"/>
    </source>
</evidence>
<dbReference type="EMBL" id="JABSTQ010006462">
    <property type="protein sequence ID" value="KAG0437275.1"/>
    <property type="molecule type" value="Genomic_DNA"/>
</dbReference>
<dbReference type="Proteomes" id="UP000805193">
    <property type="component" value="Unassembled WGS sequence"/>
</dbReference>